<proteinExistence type="inferred from homology"/>
<dbReference type="Gene3D" id="2.120.10.30">
    <property type="entry name" value="TolB, C-terminal domain"/>
    <property type="match status" value="1"/>
</dbReference>
<evidence type="ECO:0000313" key="4">
    <source>
        <dbReference type="Proteomes" id="UP001371218"/>
    </source>
</evidence>
<comment type="similarity">
    <text evidence="1">Belongs to the SMP-30/CGR1 family.</text>
</comment>
<dbReference type="InterPro" id="IPR011042">
    <property type="entry name" value="6-blade_b-propeller_TolB-like"/>
</dbReference>
<dbReference type="Pfam" id="PF08450">
    <property type="entry name" value="SGL"/>
    <property type="match status" value="1"/>
</dbReference>
<dbReference type="InterPro" id="IPR013658">
    <property type="entry name" value="SGL"/>
</dbReference>
<comment type="caution">
    <text evidence="3">The sequence shown here is derived from an EMBL/GenBank/DDBJ whole genome shotgun (WGS) entry which is preliminary data.</text>
</comment>
<dbReference type="SUPFAM" id="SSF63829">
    <property type="entry name" value="Calcium-dependent phosphotriesterase"/>
    <property type="match status" value="1"/>
</dbReference>
<sequence>MSAPAGSTTLFQAEPLPVAPSLLGESPFWHPTESALYWCDIPGKRLNRFDPATGGHREWAFDCEPCSMAPLVGGHLLLAMRDGLWEFDPASGRRRLLAPPPYDPALERFNDGKADPQGRFWVGTIYEPREPALAALYRWSGGRLDRIAGDVTVSNGLAWSPSGRTLYWSDTKAHRVQALDMDPADGTVSQRRVFAQFALKQPDQPLDGYGGRPDGAAVDSEGCYWAAMFEGQRLVRLSPAGEVLGEVRLPVRCATMVCFGDADLRTLYITTSREKRPAEELAAQPWAGRVLRMRVEVPGLPVNFAVL</sequence>
<keyword evidence="4" id="KW-1185">Reference proteome</keyword>
<dbReference type="PANTHER" id="PTHR10907:SF47">
    <property type="entry name" value="REGUCALCIN"/>
    <property type="match status" value="1"/>
</dbReference>
<protein>
    <submittedName>
        <fullName evidence="3">SMP-30/gluconolactonase/LRE family protein</fullName>
        <ecNumber evidence="3">3.1.1.99</ecNumber>
    </submittedName>
</protein>
<dbReference type="GO" id="GO:0016787">
    <property type="term" value="F:hydrolase activity"/>
    <property type="evidence" value="ECO:0007669"/>
    <property type="project" value="UniProtKB-KW"/>
</dbReference>
<dbReference type="RefSeq" id="WP_341428837.1">
    <property type="nucleotide sequence ID" value="NZ_JBBUTG010000028.1"/>
</dbReference>
<name>A0ABU9BZX2_9BURK</name>
<evidence type="ECO:0000313" key="3">
    <source>
        <dbReference type="EMBL" id="MEK8034410.1"/>
    </source>
</evidence>
<evidence type="ECO:0000259" key="2">
    <source>
        <dbReference type="Pfam" id="PF08450"/>
    </source>
</evidence>
<dbReference type="EMBL" id="JBBUTG010000028">
    <property type="protein sequence ID" value="MEK8034410.1"/>
    <property type="molecule type" value="Genomic_DNA"/>
</dbReference>
<dbReference type="InterPro" id="IPR005511">
    <property type="entry name" value="SMP-30"/>
</dbReference>
<dbReference type="PANTHER" id="PTHR10907">
    <property type="entry name" value="REGUCALCIN"/>
    <property type="match status" value="1"/>
</dbReference>
<accession>A0ABU9BZX2</accession>
<dbReference type="EC" id="3.1.1.99" evidence="3"/>
<reference evidence="3 4" key="1">
    <citation type="submission" date="2024-04" db="EMBL/GenBank/DDBJ databases">
        <title>Novel species of the genus Ideonella isolated from streams.</title>
        <authorList>
            <person name="Lu H."/>
        </authorList>
    </citation>
    <scope>NUCLEOTIDE SEQUENCE [LARGE SCALE GENOMIC DNA]</scope>
    <source>
        <strain evidence="3 4">DXS29W</strain>
    </source>
</reference>
<evidence type="ECO:0000256" key="1">
    <source>
        <dbReference type="ARBA" id="ARBA00008853"/>
    </source>
</evidence>
<dbReference type="PRINTS" id="PR01790">
    <property type="entry name" value="SMP30FAMILY"/>
</dbReference>
<feature type="domain" description="SMP-30/Gluconolactonase/LRE-like region" evidence="2">
    <location>
        <begin position="23"/>
        <end position="272"/>
    </location>
</feature>
<organism evidence="3 4">
    <name type="scientific">Ideonella lacteola</name>
    <dbReference type="NCBI Taxonomy" id="2984193"/>
    <lineage>
        <taxon>Bacteria</taxon>
        <taxon>Pseudomonadati</taxon>
        <taxon>Pseudomonadota</taxon>
        <taxon>Betaproteobacteria</taxon>
        <taxon>Burkholderiales</taxon>
        <taxon>Sphaerotilaceae</taxon>
        <taxon>Ideonella</taxon>
    </lineage>
</organism>
<gene>
    <name evidence="3" type="ORF">AACH06_26580</name>
</gene>
<keyword evidence="3" id="KW-0378">Hydrolase</keyword>
<dbReference type="Proteomes" id="UP001371218">
    <property type="component" value="Unassembled WGS sequence"/>
</dbReference>